<dbReference type="Proteomes" id="UP000738826">
    <property type="component" value="Unassembled WGS sequence"/>
</dbReference>
<evidence type="ECO:0000313" key="1">
    <source>
        <dbReference type="EMBL" id="NCN64897.1"/>
    </source>
</evidence>
<gene>
    <name evidence="2" type="ORF">GW779_01030</name>
    <name evidence="1" type="ORF">GW910_02310</name>
</gene>
<evidence type="ECO:0000313" key="3">
    <source>
        <dbReference type="Proteomes" id="UP000738826"/>
    </source>
</evidence>
<dbReference type="Proteomes" id="UP000768163">
    <property type="component" value="Unassembled WGS sequence"/>
</dbReference>
<name>A0A8J8CGL8_9ARCH</name>
<dbReference type="AlphaFoldDB" id="A0A8J8CGL8"/>
<proteinExistence type="predicted"/>
<dbReference type="EMBL" id="JAACVF010000056">
    <property type="protein sequence ID" value="NCN64897.1"/>
    <property type="molecule type" value="Genomic_DNA"/>
</dbReference>
<evidence type="ECO:0000313" key="2">
    <source>
        <dbReference type="EMBL" id="NCS90996.1"/>
    </source>
</evidence>
<organism evidence="2 3">
    <name type="scientific">Candidatus Altarchaeum hamiconexum</name>
    <dbReference type="NCBI Taxonomy" id="1803513"/>
    <lineage>
        <taxon>Archaea</taxon>
        <taxon>Candidatus Altarchaeota</taxon>
        <taxon>Candidatus Altiarchaeia</taxon>
        <taxon>Candidatus Altarchaeales</taxon>
        <taxon>Candidatus Altarchaeaceae</taxon>
        <taxon>Candidatus Altarchaeum</taxon>
    </lineage>
</organism>
<protein>
    <submittedName>
        <fullName evidence="2">Uncharacterized protein</fullName>
    </submittedName>
</protein>
<comment type="caution">
    <text evidence="2">The sequence shown here is derived from an EMBL/GenBank/DDBJ whole genome shotgun (WGS) entry which is preliminary data.</text>
</comment>
<accession>A0A8J8CGL8</accession>
<reference evidence="2" key="1">
    <citation type="submission" date="2019-11" db="EMBL/GenBank/DDBJ databases">
        <title>Lipid analysis of CO2-rich subsurface aquifers suggests an autotrophy-based deep biosphere with lysolipids enriched in CPR bacteria.</title>
        <authorList>
            <person name="Probst A.J."/>
            <person name="Elling F.J."/>
            <person name="Castelle C.J."/>
            <person name="Zhu Q."/>
            <person name="Elvert M."/>
            <person name="Birarda G."/>
            <person name="Holman H.-Y."/>
            <person name="Lane K.R."/>
            <person name="Ladd B."/>
            <person name="Ryan M.C."/>
            <person name="Woyke T."/>
            <person name="Hinrichs K.-U."/>
            <person name="Banfield J.F."/>
        </authorList>
    </citation>
    <scope>NUCLEOTIDE SEQUENCE</scope>
    <source>
        <strain evidence="1">CG_2015-01_33_1645</strain>
        <strain evidence="2">CG_2015-04_33_537</strain>
    </source>
</reference>
<sequence>MHYAEIYSEIEDTRKGDVLSRVVNFDNLHLEHLDISTSYDGDKGMLTTKIRCDNLKTLNNTIHDLLKTQSLTEKILEI</sequence>
<dbReference type="EMBL" id="JAACQH010000014">
    <property type="protein sequence ID" value="NCS90996.1"/>
    <property type="molecule type" value="Genomic_DNA"/>
</dbReference>